<dbReference type="AlphaFoldDB" id="A0A409VEY3"/>
<protein>
    <submittedName>
        <fullName evidence="3">Uncharacterized protein</fullName>
    </submittedName>
</protein>
<gene>
    <name evidence="3" type="ORF">CVT26_002747</name>
</gene>
<evidence type="ECO:0000256" key="1">
    <source>
        <dbReference type="SAM" id="Coils"/>
    </source>
</evidence>
<comment type="caution">
    <text evidence="3">The sequence shown here is derived from an EMBL/GenBank/DDBJ whole genome shotgun (WGS) entry which is preliminary data.</text>
</comment>
<accession>A0A409VEY3</accession>
<evidence type="ECO:0000256" key="2">
    <source>
        <dbReference type="SAM" id="MobiDB-lite"/>
    </source>
</evidence>
<feature type="coiled-coil region" evidence="1">
    <location>
        <begin position="30"/>
        <end position="71"/>
    </location>
</feature>
<feature type="compositionally biased region" description="Pro residues" evidence="2">
    <location>
        <begin position="205"/>
        <end position="221"/>
    </location>
</feature>
<organism evidence="3 4">
    <name type="scientific">Gymnopilus dilepis</name>
    <dbReference type="NCBI Taxonomy" id="231916"/>
    <lineage>
        <taxon>Eukaryota</taxon>
        <taxon>Fungi</taxon>
        <taxon>Dikarya</taxon>
        <taxon>Basidiomycota</taxon>
        <taxon>Agaricomycotina</taxon>
        <taxon>Agaricomycetes</taxon>
        <taxon>Agaricomycetidae</taxon>
        <taxon>Agaricales</taxon>
        <taxon>Agaricineae</taxon>
        <taxon>Hymenogastraceae</taxon>
        <taxon>Gymnopilus</taxon>
    </lineage>
</organism>
<feature type="compositionally biased region" description="Basic and acidic residues" evidence="2">
    <location>
        <begin position="188"/>
        <end position="199"/>
    </location>
</feature>
<reference evidence="3 4" key="1">
    <citation type="journal article" date="2018" name="Evol. Lett.">
        <title>Horizontal gene cluster transfer increased hallucinogenic mushroom diversity.</title>
        <authorList>
            <person name="Reynolds H.T."/>
            <person name="Vijayakumar V."/>
            <person name="Gluck-Thaler E."/>
            <person name="Korotkin H.B."/>
            <person name="Matheny P.B."/>
            <person name="Slot J.C."/>
        </authorList>
    </citation>
    <scope>NUCLEOTIDE SEQUENCE [LARGE SCALE GENOMIC DNA]</scope>
    <source>
        <strain evidence="3 4">SRW20</strain>
    </source>
</reference>
<proteinExistence type="predicted"/>
<name>A0A409VEY3_9AGAR</name>
<keyword evidence="4" id="KW-1185">Reference proteome</keyword>
<dbReference type="Proteomes" id="UP000284706">
    <property type="component" value="Unassembled WGS sequence"/>
</dbReference>
<feature type="compositionally biased region" description="Polar residues" evidence="2">
    <location>
        <begin position="305"/>
        <end position="323"/>
    </location>
</feature>
<feature type="compositionally biased region" description="Polar residues" evidence="2">
    <location>
        <begin position="252"/>
        <end position="273"/>
    </location>
</feature>
<feature type="region of interest" description="Disordered" evidence="2">
    <location>
        <begin position="99"/>
        <end position="348"/>
    </location>
</feature>
<dbReference type="EMBL" id="NHYE01005664">
    <property type="protein sequence ID" value="PPQ64657.1"/>
    <property type="molecule type" value="Genomic_DNA"/>
</dbReference>
<dbReference type="STRING" id="231916.A0A409VEY3"/>
<feature type="compositionally biased region" description="Low complexity" evidence="2">
    <location>
        <begin position="274"/>
        <end position="295"/>
    </location>
</feature>
<keyword evidence="1" id="KW-0175">Coiled coil</keyword>
<dbReference type="OrthoDB" id="3054579at2759"/>
<feature type="compositionally biased region" description="Basic and acidic residues" evidence="2">
    <location>
        <begin position="131"/>
        <end position="142"/>
    </location>
</feature>
<evidence type="ECO:0000313" key="3">
    <source>
        <dbReference type="EMBL" id="PPQ64657.1"/>
    </source>
</evidence>
<evidence type="ECO:0000313" key="4">
    <source>
        <dbReference type="Proteomes" id="UP000284706"/>
    </source>
</evidence>
<dbReference type="InParanoid" id="A0A409VEY3"/>
<sequence>MSEWFRSIPMALDSVAFAAKFQQDAMASQIRYHKARHQQLRQLVERLKRDLSDMKRSYDILQNENEQYKLRFGSLHLGQEPSDLPNMNGKRQMMNTAQFEQANRRSRTDSSPRSINTPIGPDRLTLLPGQKHPELSSRKEYDNAEQQHFLGRNSDTANRFSNDGILQHRPVSNRSLERDQAQRPLSKRSLDDFFQEERQMQPNNMQPPPTSSRFKPAPPSGSYPAGSKSTANRRQTNMGPPPTPQHVRNKDSASINMTSKASASVPNQASGNHSSTSANQIASQNQQQQQQHTNAVGRRFFPQAPNAQSTLGPGLSRGNSRAQGSVPPMTPGQRTPFLPISSQRGRFG</sequence>